<proteinExistence type="inferred from homology"/>
<dbReference type="NCBIfam" id="NF003421">
    <property type="entry name" value="PRK04860.1"/>
    <property type="match status" value="1"/>
</dbReference>
<sequence length="169" mass="19688">MNASLSEQLHYQAIKTLSRCIEQARQYFERDFPVPALNYKLRGKAAGKAYLQSWEVRLNPVLFIENQQDFIQEVIPHEVAHLITYALFGRVRPHGKEWQMVMSQVFGITPKTTHSLNVSSVQGRTFEYRCQCDTFAVTVRRHNKVMRQQATYRCRKCGDTIEFTGKQLS</sequence>
<dbReference type="InterPro" id="IPR006640">
    <property type="entry name" value="SprT-like_domain"/>
</dbReference>
<accession>A0A090SXP0</accession>
<protein>
    <recommendedName>
        <fullName evidence="3 7">Protein SprT</fullName>
    </recommendedName>
</protein>
<comment type="caution">
    <text evidence="9">The sequence shown here is derived from an EMBL/GenBank/DDBJ whole genome shotgun (WGS) entry which is preliminary data.</text>
</comment>
<dbReference type="EMBL" id="BBMT01000002">
    <property type="protein sequence ID" value="GAL32515.1"/>
    <property type="molecule type" value="Genomic_DNA"/>
</dbReference>
<keyword evidence="10" id="KW-1185">Reference proteome</keyword>
<organism evidence="9 10">
    <name type="scientific">Vibrio maritimus</name>
    <dbReference type="NCBI Taxonomy" id="990268"/>
    <lineage>
        <taxon>Bacteria</taxon>
        <taxon>Pseudomonadati</taxon>
        <taxon>Pseudomonadota</taxon>
        <taxon>Gammaproteobacteria</taxon>
        <taxon>Vibrionales</taxon>
        <taxon>Vibrionaceae</taxon>
        <taxon>Vibrio</taxon>
    </lineage>
</organism>
<comment type="similarity">
    <text evidence="2 7">Belongs to the SprT family.</text>
</comment>
<dbReference type="SMART" id="SM00731">
    <property type="entry name" value="SprT"/>
    <property type="match status" value="1"/>
</dbReference>
<keyword evidence="6 7" id="KW-0862">Zinc</keyword>
<evidence type="ECO:0000313" key="10">
    <source>
        <dbReference type="Proteomes" id="UP000029224"/>
    </source>
</evidence>
<feature type="binding site" evidence="7">
    <location>
        <position position="77"/>
    </location>
    <ligand>
        <name>Zn(2+)</name>
        <dbReference type="ChEBI" id="CHEBI:29105"/>
    </ligand>
</feature>
<dbReference type="PANTHER" id="PTHR38773">
    <property type="entry name" value="PROTEIN SPRT"/>
    <property type="match status" value="1"/>
</dbReference>
<dbReference type="InterPro" id="IPR023483">
    <property type="entry name" value="Uncharacterised_SprT"/>
</dbReference>
<evidence type="ECO:0000259" key="8">
    <source>
        <dbReference type="SMART" id="SM00731"/>
    </source>
</evidence>
<reference evidence="9 10" key="1">
    <citation type="submission" date="2014-09" db="EMBL/GenBank/DDBJ databases">
        <title>Vibrio maritimus JCM 19240. (C210) whole genome shotgun sequence.</title>
        <authorList>
            <person name="Sawabe T."/>
            <person name="Meirelles P."/>
            <person name="Nakanishi M."/>
            <person name="Sayaka M."/>
            <person name="Hattori M."/>
            <person name="Ohkuma M."/>
        </authorList>
    </citation>
    <scope>NUCLEOTIDE SEQUENCE [LARGE SCALE GENOMIC DNA]</scope>
    <source>
        <strain evidence="9 10">JCM 19240</strain>
    </source>
</reference>
<feature type="active site" evidence="7">
    <location>
        <position position="78"/>
    </location>
</feature>
<dbReference type="GO" id="GO:0005737">
    <property type="term" value="C:cytoplasm"/>
    <property type="evidence" value="ECO:0007669"/>
    <property type="project" value="UniProtKB-SubCell"/>
</dbReference>
<comment type="subcellular location">
    <subcellularLocation>
        <location evidence="1 7">Cytoplasm</location>
    </subcellularLocation>
</comment>
<evidence type="ECO:0000256" key="7">
    <source>
        <dbReference type="HAMAP-Rule" id="MF_00746"/>
    </source>
</evidence>
<evidence type="ECO:0000256" key="1">
    <source>
        <dbReference type="ARBA" id="ARBA00004496"/>
    </source>
</evidence>
<feature type="binding site" evidence="7">
    <location>
        <position position="81"/>
    </location>
    <ligand>
        <name>Zn(2+)</name>
        <dbReference type="ChEBI" id="CHEBI:29105"/>
    </ligand>
</feature>
<dbReference type="HAMAP" id="MF_00746">
    <property type="entry name" value="SprT"/>
    <property type="match status" value="1"/>
</dbReference>
<keyword evidence="4 7" id="KW-0963">Cytoplasm</keyword>
<dbReference type="InterPro" id="IPR035240">
    <property type="entry name" value="SprT_Zn_ribbon"/>
</dbReference>
<dbReference type="GO" id="GO:0008270">
    <property type="term" value="F:zinc ion binding"/>
    <property type="evidence" value="ECO:0007669"/>
    <property type="project" value="UniProtKB-UniRule"/>
</dbReference>
<dbReference type="Proteomes" id="UP000029224">
    <property type="component" value="Unassembled WGS sequence"/>
</dbReference>
<dbReference type="Pfam" id="PF17283">
    <property type="entry name" value="Zn_ribbon_SprT"/>
    <property type="match status" value="1"/>
</dbReference>
<dbReference type="AlphaFoldDB" id="A0A090SXP0"/>
<evidence type="ECO:0000256" key="4">
    <source>
        <dbReference type="ARBA" id="ARBA00022490"/>
    </source>
</evidence>
<dbReference type="PANTHER" id="PTHR38773:SF1">
    <property type="entry name" value="PROTEIN SPRT"/>
    <property type="match status" value="1"/>
</dbReference>
<keyword evidence="5 7" id="KW-0479">Metal-binding</keyword>
<evidence type="ECO:0000256" key="3">
    <source>
        <dbReference type="ARBA" id="ARBA00020082"/>
    </source>
</evidence>
<gene>
    <name evidence="7" type="primary">sprT</name>
    <name evidence="9" type="ORF">JCM19240_5947</name>
</gene>
<dbReference type="Pfam" id="PF10263">
    <property type="entry name" value="SprT-like"/>
    <property type="match status" value="1"/>
</dbReference>
<name>A0A090SXP0_9VIBR</name>
<evidence type="ECO:0000313" key="9">
    <source>
        <dbReference type="EMBL" id="GAL32515.1"/>
    </source>
</evidence>
<comment type="cofactor">
    <cofactor evidence="7">
        <name>Zn(2+)</name>
        <dbReference type="ChEBI" id="CHEBI:29105"/>
    </cofactor>
    <text evidence="7">Binds 1 zinc ion.</text>
</comment>
<evidence type="ECO:0000256" key="6">
    <source>
        <dbReference type="ARBA" id="ARBA00022833"/>
    </source>
</evidence>
<reference evidence="9 10" key="2">
    <citation type="submission" date="2014-09" db="EMBL/GenBank/DDBJ databases">
        <authorList>
            <consortium name="NBRP consortium"/>
            <person name="Sawabe T."/>
            <person name="Meirelles P."/>
            <person name="Nakanishi M."/>
            <person name="Sayaka M."/>
            <person name="Hattori M."/>
            <person name="Ohkuma M."/>
        </authorList>
    </citation>
    <scope>NUCLEOTIDE SEQUENCE [LARGE SCALE GENOMIC DNA]</scope>
    <source>
        <strain evidence="9 10">JCM 19240</strain>
    </source>
</reference>
<evidence type="ECO:0000256" key="5">
    <source>
        <dbReference type="ARBA" id="ARBA00022723"/>
    </source>
</evidence>
<dbReference type="OrthoDB" id="267364at2"/>
<feature type="domain" description="SprT-like" evidence="8">
    <location>
        <begin position="15"/>
        <end position="164"/>
    </location>
</feature>
<dbReference type="GO" id="GO:0006950">
    <property type="term" value="P:response to stress"/>
    <property type="evidence" value="ECO:0007669"/>
    <property type="project" value="UniProtKB-ARBA"/>
</dbReference>
<evidence type="ECO:0000256" key="2">
    <source>
        <dbReference type="ARBA" id="ARBA00006591"/>
    </source>
</evidence>